<dbReference type="AlphaFoldDB" id="A0AAI8ME70"/>
<evidence type="ECO:0008006" key="3">
    <source>
        <dbReference type="Google" id="ProtNLM"/>
    </source>
</evidence>
<dbReference type="RefSeq" id="WP_015686170.1">
    <property type="nucleotide sequence ID" value="NC_017082.1"/>
</dbReference>
<protein>
    <recommendedName>
        <fullName evidence="3">ThuA domain-containing protein</fullName>
    </recommendedName>
</protein>
<reference evidence="1 2" key="1">
    <citation type="journal article" date="2012" name="Microbes Environ.">
        <title>Complete genome sequence of Bradyrhizobium sp. S23321: insights into symbiosis evolution in soil oligotrophs.</title>
        <authorList>
            <person name="Okubo T."/>
            <person name="Tsukui T."/>
            <person name="Maita H."/>
            <person name="Okamoto S."/>
            <person name="Oshima K."/>
            <person name="Fujisawa T."/>
            <person name="Saito A."/>
            <person name="Futamata H."/>
            <person name="Hattori R."/>
            <person name="Shimomura Y."/>
            <person name="Haruta S."/>
            <person name="Morimoto S."/>
            <person name="Wang Y."/>
            <person name="Sakai Y."/>
            <person name="Hattori M."/>
            <person name="Aizawa S."/>
            <person name="Nagashima K.V.P."/>
            <person name="Masuda S."/>
            <person name="Hattori T."/>
            <person name="Yamashita A."/>
            <person name="Bao Z."/>
            <person name="Hayatsu M."/>
            <person name="Kajiya-Kanegae H."/>
            <person name="Yoshinaga I."/>
            <person name="Sakamoto K."/>
            <person name="Toyota K."/>
            <person name="Nakao M."/>
            <person name="Kohara M."/>
            <person name="Anda M."/>
            <person name="Niwa R."/>
            <person name="Jung-Hwan P."/>
            <person name="Sameshima-Saito R."/>
            <person name="Tokuda S."/>
            <person name="Yamamoto S."/>
            <person name="Yamamoto S."/>
            <person name="Yokoyama T."/>
            <person name="Akutsu T."/>
            <person name="Nakamura Y."/>
            <person name="Nakahira-Yanaka Y."/>
            <person name="Takada Hoshino Y."/>
            <person name="Hirakawa H."/>
            <person name="Mitsui H."/>
            <person name="Terasawa K."/>
            <person name="Itakura M."/>
            <person name="Sato S."/>
            <person name="Ikeda-Ohtsubo W."/>
            <person name="Sakakura N."/>
            <person name="Kaminuma E."/>
            <person name="Minamisawa K."/>
        </authorList>
    </citation>
    <scope>NUCLEOTIDE SEQUENCE [LARGE SCALE GENOMIC DNA]</scope>
    <source>
        <strain evidence="1 2">S23321</strain>
    </source>
</reference>
<sequence length="200" mass="22365">MKPGLALSFGYDDGSLQTFADARLQPDVVLRDIYSLPEIDLNDFSVLFISMHSDQRFLAARAPQIEDYLVRGGVVVANGHHAYPYLPRMAGFHTIDGYRLSDITVLRLAEHPIWHGIDPHDLTFRRGVSGFYGRVWHDAPPDALVIHALGHPGLPVDFIYPVGDGRVLFHGGNDLWTFGGEDRPLVPRIMQWVASGRNVQ</sequence>
<dbReference type="SUPFAM" id="SSF52317">
    <property type="entry name" value="Class I glutamine amidotransferase-like"/>
    <property type="match status" value="1"/>
</dbReference>
<keyword evidence="2" id="KW-1185">Reference proteome</keyword>
<organism evidence="1 2">
    <name type="scientific">Bradyrhizobium cosmicum</name>
    <dbReference type="NCBI Taxonomy" id="1404864"/>
    <lineage>
        <taxon>Bacteria</taxon>
        <taxon>Pseudomonadati</taxon>
        <taxon>Pseudomonadota</taxon>
        <taxon>Alphaproteobacteria</taxon>
        <taxon>Hyphomicrobiales</taxon>
        <taxon>Nitrobacteraceae</taxon>
        <taxon>Bradyrhizobium</taxon>
    </lineage>
</organism>
<accession>A0AAI8ME70</accession>
<evidence type="ECO:0000313" key="1">
    <source>
        <dbReference type="EMBL" id="BAL76880.1"/>
    </source>
</evidence>
<name>A0AAI8ME70_9BRAD</name>
<gene>
    <name evidence="1" type="ORF">S23_36810</name>
</gene>
<evidence type="ECO:0000313" key="2">
    <source>
        <dbReference type="Proteomes" id="UP000007886"/>
    </source>
</evidence>
<dbReference type="EMBL" id="AP012279">
    <property type="protein sequence ID" value="BAL76880.1"/>
    <property type="molecule type" value="Genomic_DNA"/>
</dbReference>
<dbReference type="InterPro" id="IPR029062">
    <property type="entry name" value="Class_I_gatase-like"/>
</dbReference>
<proteinExistence type="predicted"/>
<dbReference type="Proteomes" id="UP000007886">
    <property type="component" value="Chromosome"/>
</dbReference>
<dbReference type="KEGG" id="brs:S23_36810"/>